<keyword evidence="13" id="KW-0418">Kinase</keyword>
<dbReference type="SMART" id="SM00304">
    <property type="entry name" value="HAMP"/>
    <property type="match status" value="1"/>
</dbReference>
<evidence type="ECO:0000256" key="16">
    <source>
        <dbReference type="ARBA" id="ARBA00023012"/>
    </source>
</evidence>
<keyword evidence="15" id="KW-0408">Iron</keyword>
<organism evidence="24 25">
    <name type="scientific">Rubrobacter tropicus</name>
    <dbReference type="NCBI Taxonomy" id="2653851"/>
    <lineage>
        <taxon>Bacteria</taxon>
        <taxon>Bacillati</taxon>
        <taxon>Actinomycetota</taxon>
        <taxon>Rubrobacteria</taxon>
        <taxon>Rubrobacterales</taxon>
        <taxon>Rubrobacteraceae</taxon>
        <taxon>Rubrobacter</taxon>
    </lineage>
</organism>
<dbReference type="InterPro" id="IPR011712">
    <property type="entry name" value="Sig_transdc_His_kin_sub3_dim/P"/>
</dbReference>
<keyword evidence="14 21" id="KW-1133">Transmembrane helix</keyword>
<evidence type="ECO:0000313" key="25">
    <source>
        <dbReference type="Proteomes" id="UP000501452"/>
    </source>
</evidence>
<dbReference type="RefSeq" id="WP_166177542.1">
    <property type="nucleotide sequence ID" value="NZ_CP045119.1"/>
</dbReference>
<keyword evidence="9" id="KW-0597">Phosphoprotein</keyword>
<keyword evidence="10" id="KW-0808">Transferase</keyword>
<evidence type="ECO:0000259" key="22">
    <source>
        <dbReference type="PROSITE" id="PS50109"/>
    </source>
</evidence>
<evidence type="ECO:0000256" key="20">
    <source>
        <dbReference type="SAM" id="Coils"/>
    </source>
</evidence>
<dbReference type="CDD" id="cd16917">
    <property type="entry name" value="HATPase_UhpB-NarQ-NarX-like"/>
    <property type="match status" value="1"/>
</dbReference>
<dbReference type="Pfam" id="PF07730">
    <property type="entry name" value="HisKA_3"/>
    <property type="match status" value="1"/>
</dbReference>
<comment type="function">
    <text evidence="18">Member of the two-component regulatory system NreB/NreC involved in the control of dissimilatory nitrate/nitrite reduction in response to oxygen. NreB functions as a direct oxygen sensor histidine kinase which is autophosphorylated, in the absence of oxygen, probably at the conserved histidine residue, and transfers its phosphate group probably to a conserved aspartate residue of NreC. NreB/NreC activates the expression of the nitrate (narGHJI) and nitrite (nir) reductase operons, as well as the putative nitrate transporter gene narT.</text>
</comment>
<keyword evidence="16" id="KW-0902">Two-component regulatory system</keyword>
<evidence type="ECO:0000256" key="14">
    <source>
        <dbReference type="ARBA" id="ARBA00022989"/>
    </source>
</evidence>
<evidence type="ECO:0000313" key="24">
    <source>
        <dbReference type="EMBL" id="QIN83885.1"/>
    </source>
</evidence>
<dbReference type="AlphaFoldDB" id="A0A6G8QBL8"/>
<evidence type="ECO:0000256" key="9">
    <source>
        <dbReference type="ARBA" id="ARBA00022553"/>
    </source>
</evidence>
<name>A0A6G8QBL8_9ACTN</name>
<evidence type="ECO:0000256" key="3">
    <source>
        <dbReference type="ARBA" id="ARBA00004370"/>
    </source>
</evidence>
<evidence type="ECO:0000256" key="19">
    <source>
        <dbReference type="ARBA" id="ARBA00030800"/>
    </source>
</evidence>
<dbReference type="Proteomes" id="UP000501452">
    <property type="component" value="Chromosome"/>
</dbReference>
<gene>
    <name evidence="24" type="ORF">GBA63_15480</name>
</gene>
<evidence type="ECO:0000259" key="23">
    <source>
        <dbReference type="PROSITE" id="PS50885"/>
    </source>
</evidence>
<dbReference type="GO" id="GO:0046872">
    <property type="term" value="F:metal ion binding"/>
    <property type="evidence" value="ECO:0007669"/>
    <property type="project" value="UniProtKB-KW"/>
</dbReference>
<dbReference type="GO" id="GO:0016020">
    <property type="term" value="C:membrane"/>
    <property type="evidence" value="ECO:0007669"/>
    <property type="project" value="UniProtKB-SubCell"/>
</dbReference>
<evidence type="ECO:0000256" key="5">
    <source>
        <dbReference type="ARBA" id="ARBA00012438"/>
    </source>
</evidence>
<evidence type="ECO:0000256" key="8">
    <source>
        <dbReference type="ARBA" id="ARBA00022490"/>
    </source>
</evidence>
<evidence type="ECO:0000256" key="2">
    <source>
        <dbReference type="ARBA" id="ARBA00001966"/>
    </source>
</evidence>
<evidence type="ECO:0000256" key="12">
    <source>
        <dbReference type="ARBA" id="ARBA00022723"/>
    </source>
</evidence>
<dbReference type="GO" id="GO:0051539">
    <property type="term" value="F:4 iron, 4 sulfur cluster binding"/>
    <property type="evidence" value="ECO:0007669"/>
    <property type="project" value="UniProtKB-KW"/>
</dbReference>
<dbReference type="Gene3D" id="3.30.565.10">
    <property type="entry name" value="Histidine kinase-like ATPase, C-terminal domain"/>
    <property type="match status" value="1"/>
</dbReference>
<dbReference type="SUPFAM" id="SSF55874">
    <property type="entry name" value="ATPase domain of HSP90 chaperone/DNA topoisomerase II/histidine kinase"/>
    <property type="match status" value="1"/>
</dbReference>
<dbReference type="KEGG" id="rub:GBA63_15480"/>
<comment type="catalytic activity">
    <reaction evidence="1">
        <text>ATP + protein L-histidine = ADP + protein N-phospho-L-histidine.</text>
        <dbReference type="EC" id="2.7.13.3"/>
    </reaction>
</comment>
<dbReference type="InterPro" id="IPR003660">
    <property type="entry name" value="HAMP_dom"/>
</dbReference>
<dbReference type="EMBL" id="CP045119">
    <property type="protein sequence ID" value="QIN83885.1"/>
    <property type="molecule type" value="Genomic_DNA"/>
</dbReference>
<dbReference type="Gene3D" id="1.20.5.1930">
    <property type="match status" value="1"/>
</dbReference>
<protein>
    <recommendedName>
        <fullName evidence="6">Oxygen sensor histidine kinase NreB</fullName>
        <ecNumber evidence="5">2.7.13.3</ecNumber>
    </recommendedName>
    <alternativeName>
        <fullName evidence="19">Nitrogen regulation protein B</fullName>
    </alternativeName>
</protein>
<evidence type="ECO:0000256" key="1">
    <source>
        <dbReference type="ARBA" id="ARBA00000085"/>
    </source>
</evidence>
<evidence type="ECO:0000256" key="11">
    <source>
        <dbReference type="ARBA" id="ARBA00022692"/>
    </source>
</evidence>
<keyword evidence="25" id="KW-1185">Reference proteome</keyword>
<dbReference type="CDD" id="cd06225">
    <property type="entry name" value="HAMP"/>
    <property type="match status" value="1"/>
</dbReference>
<dbReference type="InterPro" id="IPR003594">
    <property type="entry name" value="HATPase_dom"/>
</dbReference>
<dbReference type="GO" id="GO:0005737">
    <property type="term" value="C:cytoplasm"/>
    <property type="evidence" value="ECO:0007669"/>
    <property type="project" value="UniProtKB-SubCell"/>
</dbReference>
<accession>A0A6G8QBL8</accession>
<feature type="transmembrane region" description="Helical" evidence="21">
    <location>
        <begin position="204"/>
        <end position="232"/>
    </location>
</feature>
<dbReference type="PROSITE" id="PS50109">
    <property type="entry name" value="HIS_KIN"/>
    <property type="match status" value="1"/>
</dbReference>
<comment type="cofactor">
    <cofactor evidence="2">
        <name>[4Fe-4S] cluster</name>
        <dbReference type="ChEBI" id="CHEBI:49883"/>
    </cofactor>
</comment>
<keyword evidence="17" id="KW-0411">Iron-sulfur</keyword>
<keyword evidence="21" id="KW-0472">Membrane</keyword>
<evidence type="ECO:0000256" key="10">
    <source>
        <dbReference type="ARBA" id="ARBA00022679"/>
    </source>
</evidence>
<evidence type="ECO:0000256" key="4">
    <source>
        <dbReference type="ARBA" id="ARBA00004496"/>
    </source>
</evidence>
<dbReference type="PANTHER" id="PTHR24421">
    <property type="entry name" value="NITRATE/NITRITE SENSOR PROTEIN NARX-RELATED"/>
    <property type="match status" value="1"/>
</dbReference>
<dbReference type="PRINTS" id="PR00344">
    <property type="entry name" value="BCTRLSENSOR"/>
</dbReference>
<sequence>MKMGIFSLRRLRWKLALSYTLVAVVTLLAVELFIASGLTAFLSSELLPRSIVTIARDNFAPRLEPHLDGKTPDVRGLREELDLISQTTPEPPGPAGSRLENGTSDVGAGIDRGVVFVVDEDGKLLVSDPTIPAFPEGERFDAGRVEGLEPILNAALRGEESSDALSDRRPSGRLLMAVPVEGDDGRVNGVLVGAFRMPSVAGALLITVGAGAVLLLIPAGLLGLIFGFFTAWGITRRIGRLAHAARAWSRGDFSVTAKDRSKDELGQLSRELNQMAADLENLLQARGELATLEARNRFARDLHDSVKQQVFATSLQIAAARALIRKDTESAESHLGQADDLVRQAQKELNILIAEMRPAALEGKGLTGALRDYATRWSEGAEIPAEFRVRGEREAPLEVEQALFRVAQESLANVARHSGAGRAEVDLSYTARELTLLVSDNGRGFDPSQGSGGGFGLQSMRERLVKLGGRITVDSAPGKGTRVTAVCPFEDPSKKERRS</sequence>
<evidence type="ECO:0000256" key="15">
    <source>
        <dbReference type="ARBA" id="ARBA00023004"/>
    </source>
</evidence>
<evidence type="ECO:0000256" key="13">
    <source>
        <dbReference type="ARBA" id="ARBA00022777"/>
    </source>
</evidence>
<reference evidence="24 25" key="1">
    <citation type="submission" date="2019-10" db="EMBL/GenBank/DDBJ databases">
        <title>Rubrobacter sp nov SCSIO 52090 isolated from a deep-sea sediment in the South China Sea.</title>
        <authorList>
            <person name="Chen R.W."/>
        </authorList>
    </citation>
    <scope>NUCLEOTIDE SEQUENCE [LARGE SCALE GENOMIC DNA]</scope>
    <source>
        <strain evidence="24 25">SCSIO 52909</strain>
    </source>
</reference>
<evidence type="ECO:0000256" key="17">
    <source>
        <dbReference type="ARBA" id="ARBA00023014"/>
    </source>
</evidence>
<dbReference type="InterPro" id="IPR004358">
    <property type="entry name" value="Sig_transdc_His_kin-like_C"/>
</dbReference>
<feature type="coiled-coil region" evidence="20">
    <location>
        <begin position="258"/>
        <end position="309"/>
    </location>
</feature>
<keyword evidence="20" id="KW-0175">Coiled coil</keyword>
<evidence type="ECO:0000256" key="21">
    <source>
        <dbReference type="SAM" id="Phobius"/>
    </source>
</evidence>
<dbReference type="InterPro" id="IPR050482">
    <property type="entry name" value="Sensor_HK_TwoCompSys"/>
</dbReference>
<dbReference type="InterPro" id="IPR005467">
    <property type="entry name" value="His_kinase_dom"/>
</dbReference>
<comment type="subcellular location">
    <subcellularLocation>
        <location evidence="4">Cytoplasm</location>
    </subcellularLocation>
    <subcellularLocation>
        <location evidence="3">Membrane</location>
    </subcellularLocation>
</comment>
<dbReference type="InterPro" id="IPR036890">
    <property type="entry name" value="HATPase_C_sf"/>
</dbReference>
<keyword evidence="12" id="KW-0479">Metal-binding</keyword>
<keyword evidence="7" id="KW-0004">4Fe-4S</keyword>
<dbReference type="Gene3D" id="6.10.340.10">
    <property type="match status" value="1"/>
</dbReference>
<evidence type="ECO:0000256" key="6">
    <source>
        <dbReference type="ARBA" id="ARBA00017322"/>
    </source>
</evidence>
<dbReference type="GO" id="GO:0000155">
    <property type="term" value="F:phosphorelay sensor kinase activity"/>
    <property type="evidence" value="ECO:0007669"/>
    <property type="project" value="InterPro"/>
</dbReference>
<feature type="domain" description="Histidine kinase" evidence="22">
    <location>
        <begin position="403"/>
        <end position="491"/>
    </location>
</feature>
<dbReference type="SUPFAM" id="SSF158472">
    <property type="entry name" value="HAMP domain-like"/>
    <property type="match status" value="1"/>
</dbReference>
<keyword evidence="8" id="KW-0963">Cytoplasm</keyword>
<dbReference type="EC" id="2.7.13.3" evidence="5"/>
<dbReference type="GO" id="GO:0046983">
    <property type="term" value="F:protein dimerization activity"/>
    <property type="evidence" value="ECO:0007669"/>
    <property type="project" value="InterPro"/>
</dbReference>
<dbReference type="SMART" id="SM00387">
    <property type="entry name" value="HATPase_c"/>
    <property type="match status" value="1"/>
</dbReference>
<feature type="domain" description="HAMP" evidence="23">
    <location>
        <begin position="232"/>
        <end position="284"/>
    </location>
</feature>
<evidence type="ECO:0000256" key="18">
    <source>
        <dbReference type="ARBA" id="ARBA00024827"/>
    </source>
</evidence>
<evidence type="ECO:0000256" key="7">
    <source>
        <dbReference type="ARBA" id="ARBA00022485"/>
    </source>
</evidence>
<keyword evidence="11 21" id="KW-0812">Transmembrane</keyword>
<proteinExistence type="predicted"/>
<dbReference type="Pfam" id="PF00672">
    <property type="entry name" value="HAMP"/>
    <property type="match status" value="1"/>
</dbReference>
<dbReference type="Pfam" id="PF02518">
    <property type="entry name" value="HATPase_c"/>
    <property type="match status" value="1"/>
</dbReference>
<dbReference type="PROSITE" id="PS50885">
    <property type="entry name" value="HAMP"/>
    <property type="match status" value="1"/>
</dbReference>